<dbReference type="InterPro" id="IPR011711">
    <property type="entry name" value="GntR_C"/>
</dbReference>
<dbReference type="SMART" id="SM00345">
    <property type="entry name" value="HTH_GNTR"/>
    <property type="match status" value="1"/>
</dbReference>
<dbReference type="Pfam" id="PF07729">
    <property type="entry name" value="FCD"/>
    <property type="match status" value="1"/>
</dbReference>
<evidence type="ECO:0000259" key="4">
    <source>
        <dbReference type="PROSITE" id="PS50949"/>
    </source>
</evidence>
<organism evidence="5 6">
    <name type="scientific">Halalkalibacter oceani</name>
    <dbReference type="NCBI Taxonomy" id="1653776"/>
    <lineage>
        <taxon>Bacteria</taxon>
        <taxon>Bacillati</taxon>
        <taxon>Bacillota</taxon>
        <taxon>Bacilli</taxon>
        <taxon>Bacillales</taxon>
        <taxon>Bacillaceae</taxon>
        <taxon>Halalkalibacter</taxon>
    </lineage>
</organism>
<feature type="domain" description="HTH gntR-type" evidence="4">
    <location>
        <begin position="8"/>
        <end position="75"/>
    </location>
</feature>
<keyword evidence="1" id="KW-0805">Transcription regulation</keyword>
<comment type="caution">
    <text evidence="5">The sequence shown here is derived from an EMBL/GenBank/DDBJ whole genome shotgun (WGS) entry which is preliminary data.</text>
</comment>
<dbReference type="CDD" id="cd07377">
    <property type="entry name" value="WHTH_GntR"/>
    <property type="match status" value="1"/>
</dbReference>
<sequence>MIHNENTNTVQTNVYNIIKNEIVKFNLVPGQKITENKIAEKLNVSRTPVREAFLRLKQEGLIVVYPQRGSFISLIDPEHVEEARYMRATLEIATVELAFDHVSEEMLVKLEENLQMQKNSIAEKRYEDFFEYDQDFHKTIFEACNKLRVWDYMQGMMFNLNRIRMLSLASNYHWETLLLQHEQIIDSMRKNKRDQARQVMTDHMGLQSIDFAKFMQEYPQYFYKATAEKSVLW</sequence>
<keyword evidence="3" id="KW-0804">Transcription</keyword>
<evidence type="ECO:0000256" key="2">
    <source>
        <dbReference type="ARBA" id="ARBA00023125"/>
    </source>
</evidence>
<gene>
    <name evidence="5" type="ORF">M3202_15030</name>
</gene>
<dbReference type="InterPro" id="IPR036390">
    <property type="entry name" value="WH_DNA-bd_sf"/>
</dbReference>
<protein>
    <submittedName>
        <fullName evidence="5">GntR family transcriptional regulator</fullName>
    </submittedName>
</protein>
<dbReference type="InterPro" id="IPR008920">
    <property type="entry name" value="TF_FadR/GntR_C"/>
</dbReference>
<keyword evidence="2" id="KW-0238">DNA-binding</keyword>
<dbReference type="GO" id="GO:0003677">
    <property type="term" value="F:DNA binding"/>
    <property type="evidence" value="ECO:0007669"/>
    <property type="project" value="UniProtKB-KW"/>
</dbReference>
<dbReference type="Gene3D" id="1.20.120.530">
    <property type="entry name" value="GntR ligand-binding domain-like"/>
    <property type="match status" value="1"/>
</dbReference>
<dbReference type="RefSeq" id="WP_251224136.1">
    <property type="nucleotide sequence ID" value="NZ_JAMBOL010000014.1"/>
</dbReference>
<reference evidence="5" key="1">
    <citation type="submission" date="2022-05" db="EMBL/GenBank/DDBJ databases">
        <title>Comparative Genomics of Spacecraft Associated Microbes.</title>
        <authorList>
            <person name="Tran M.T."/>
            <person name="Wright A."/>
            <person name="Seuylemezian A."/>
            <person name="Eisen J."/>
            <person name="Coil D."/>
        </authorList>
    </citation>
    <scope>NUCLEOTIDE SEQUENCE</scope>
    <source>
        <strain evidence="5">214.1.1</strain>
    </source>
</reference>
<dbReference type="InterPro" id="IPR000524">
    <property type="entry name" value="Tscrpt_reg_HTH_GntR"/>
</dbReference>
<dbReference type="SMART" id="SM00895">
    <property type="entry name" value="FCD"/>
    <property type="match status" value="1"/>
</dbReference>
<dbReference type="EMBL" id="JAMBOL010000014">
    <property type="protein sequence ID" value="MCM3715384.1"/>
    <property type="molecule type" value="Genomic_DNA"/>
</dbReference>
<dbReference type="GO" id="GO:0003700">
    <property type="term" value="F:DNA-binding transcription factor activity"/>
    <property type="evidence" value="ECO:0007669"/>
    <property type="project" value="InterPro"/>
</dbReference>
<proteinExistence type="predicted"/>
<dbReference type="Pfam" id="PF00392">
    <property type="entry name" value="GntR"/>
    <property type="match status" value="1"/>
</dbReference>
<keyword evidence="6" id="KW-1185">Reference proteome</keyword>
<evidence type="ECO:0000256" key="1">
    <source>
        <dbReference type="ARBA" id="ARBA00023015"/>
    </source>
</evidence>
<evidence type="ECO:0000313" key="6">
    <source>
        <dbReference type="Proteomes" id="UP001139179"/>
    </source>
</evidence>
<dbReference type="AlphaFoldDB" id="A0A9X2INX5"/>
<dbReference type="SUPFAM" id="SSF46785">
    <property type="entry name" value="Winged helix' DNA-binding domain"/>
    <property type="match status" value="1"/>
</dbReference>
<dbReference type="Gene3D" id="1.10.10.10">
    <property type="entry name" value="Winged helix-like DNA-binding domain superfamily/Winged helix DNA-binding domain"/>
    <property type="match status" value="1"/>
</dbReference>
<evidence type="ECO:0000256" key="3">
    <source>
        <dbReference type="ARBA" id="ARBA00023163"/>
    </source>
</evidence>
<dbReference type="PANTHER" id="PTHR43537">
    <property type="entry name" value="TRANSCRIPTIONAL REGULATOR, GNTR FAMILY"/>
    <property type="match status" value="1"/>
</dbReference>
<dbReference type="SUPFAM" id="SSF48008">
    <property type="entry name" value="GntR ligand-binding domain-like"/>
    <property type="match status" value="1"/>
</dbReference>
<name>A0A9X2INX5_9BACI</name>
<dbReference type="PANTHER" id="PTHR43537:SF51">
    <property type="entry name" value="HTH-TYPE TRANSCRIPTIONAL REGULATOR LGOR-RELATED"/>
    <property type="match status" value="1"/>
</dbReference>
<dbReference type="Proteomes" id="UP001139179">
    <property type="component" value="Unassembled WGS sequence"/>
</dbReference>
<dbReference type="InterPro" id="IPR036388">
    <property type="entry name" value="WH-like_DNA-bd_sf"/>
</dbReference>
<dbReference type="PRINTS" id="PR00035">
    <property type="entry name" value="HTHGNTR"/>
</dbReference>
<dbReference type="PROSITE" id="PS50949">
    <property type="entry name" value="HTH_GNTR"/>
    <property type="match status" value="1"/>
</dbReference>
<evidence type="ECO:0000313" key="5">
    <source>
        <dbReference type="EMBL" id="MCM3715384.1"/>
    </source>
</evidence>
<accession>A0A9X2INX5</accession>